<evidence type="ECO:0000313" key="2">
    <source>
        <dbReference type="Proteomes" id="UP000005384"/>
    </source>
</evidence>
<organism evidence="1 2">
    <name type="scientific">Hungatella hathewayi WAL-18680</name>
    <dbReference type="NCBI Taxonomy" id="742737"/>
    <lineage>
        <taxon>Bacteria</taxon>
        <taxon>Bacillati</taxon>
        <taxon>Bacillota</taxon>
        <taxon>Clostridia</taxon>
        <taxon>Lachnospirales</taxon>
        <taxon>Lachnospiraceae</taxon>
        <taxon>Hungatella</taxon>
    </lineage>
</organism>
<dbReference type="AlphaFoldDB" id="G5ILC9"/>
<dbReference type="InterPro" id="IPR014202">
    <property type="entry name" value="Spore_II_R"/>
</dbReference>
<dbReference type="OrthoDB" id="9793324at2"/>
<dbReference type="HOGENOM" id="CLU_069310_2_0_9"/>
<accession>G5ILC9</accession>
<dbReference type="Proteomes" id="UP000005384">
    <property type="component" value="Unassembled WGS sequence"/>
</dbReference>
<dbReference type="EMBL" id="ADLN01000118">
    <property type="protein sequence ID" value="EHI57817.1"/>
    <property type="molecule type" value="Genomic_DNA"/>
</dbReference>
<name>G5ILC9_9FIRM</name>
<dbReference type="NCBIfam" id="TIGR02837">
    <property type="entry name" value="spore_II_R"/>
    <property type="match status" value="1"/>
</dbReference>
<dbReference type="PATRIC" id="fig|742737.3.peg.4290"/>
<protein>
    <recommendedName>
        <fullName evidence="3">Stage II sporulation protein R</fullName>
    </recommendedName>
</protein>
<keyword evidence="2" id="KW-1185">Reference proteome</keyword>
<comment type="caution">
    <text evidence="1">The sequence shown here is derived from an EMBL/GenBank/DDBJ whole genome shotgun (WGS) entry which is preliminary data.</text>
</comment>
<proteinExistence type="predicted"/>
<dbReference type="Pfam" id="PF09551">
    <property type="entry name" value="Spore_II_R"/>
    <property type="match status" value="1"/>
</dbReference>
<gene>
    <name evidence="1" type="ORF">HMPREF9473_04307</name>
</gene>
<reference evidence="1 2" key="1">
    <citation type="submission" date="2011-08" db="EMBL/GenBank/DDBJ databases">
        <title>The Genome Sequence of Clostridium hathewayi WAL-18680.</title>
        <authorList>
            <consortium name="The Broad Institute Genome Sequencing Platform"/>
            <person name="Earl A."/>
            <person name="Ward D."/>
            <person name="Feldgarden M."/>
            <person name="Gevers D."/>
            <person name="Finegold S.M."/>
            <person name="Summanen P.H."/>
            <person name="Molitoris D.R."/>
            <person name="Song M."/>
            <person name="Daigneault M."/>
            <person name="Allen-Vercoe E."/>
            <person name="Young S.K."/>
            <person name="Zeng Q."/>
            <person name="Gargeya S."/>
            <person name="Fitzgerald M."/>
            <person name="Haas B."/>
            <person name="Abouelleil A."/>
            <person name="Alvarado L."/>
            <person name="Arachchi H.M."/>
            <person name="Berlin A."/>
            <person name="Brown A."/>
            <person name="Chapman S.B."/>
            <person name="Chen Z."/>
            <person name="Dunbar C."/>
            <person name="Freedman E."/>
            <person name="Gearin G."/>
            <person name="Gellesch M."/>
            <person name="Goldberg J."/>
            <person name="Griggs A."/>
            <person name="Gujja S."/>
            <person name="Heiman D."/>
            <person name="Howarth C."/>
            <person name="Larson L."/>
            <person name="Lui A."/>
            <person name="MacDonald P.J.P."/>
            <person name="Montmayeur A."/>
            <person name="Murphy C."/>
            <person name="Neiman D."/>
            <person name="Pearson M."/>
            <person name="Priest M."/>
            <person name="Roberts A."/>
            <person name="Saif S."/>
            <person name="Shea T."/>
            <person name="Shenoy N."/>
            <person name="Sisk P."/>
            <person name="Stolte C."/>
            <person name="Sykes S."/>
            <person name="Wortman J."/>
            <person name="Nusbaum C."/>
            <person name="Birren B."/>
        </authorList>
    </citation>
    <scope>NUCLEOTIDE SEQUENCE [LARGE SCALE GENOMIC DNA]</scope>
    <source>
        <strain evidence="1 2">WAL-18680</strain>
    </source>
</reference>
<sequence>MNHRKELVLSISCLLLAFLLTMVWIQQQDENMAAKISPEILRFHVLANSNSNEDQKLKLEVKSLLIDTINKGLPADAGKEETCTYIKEHQSDLEQTAETYMKQAGYDYPVAVALTNCYFPTKAYGDVVLPCGNYDAAEVVIGSGRGRNWWCVLYPQLCFVNASYGVVPETSKELLRNVLTQEEYLAILDNRNERLQVEVHFKMLDVMKDMIEKK</sequence>
<evidence type="ECO:0000313" key="1">
    <source>
        <dbReference type="EMBL" id="EHI57817.1"/>
    </source>
</evidence>
<evidence type="ECO:0008006" key="3">
    <source>
        <dbReference type="Google" id="ProtNLM"/>
    </source>
</evidence>
<dbReference type="RefSeq" id="WP_006782296.1">
    <property type="nucleotide sequence ID" value="NZ_CP040506.1"/>
</dbReference>